<sequence>MGVILLSEKPRHRVKANSVRVSAPAANKPLARKMTARYLRGDTAGTLAMRRAVTRDARLDVRESAERASALAFDFMQNSGWISGAVEQIITDTIGDELKLNLRSQLEAFGYTKKQASAWCRKVERAWRRFAWNPKECDLAGKATIADMAEALLRSFLATGEGFAVLDQLPVDVQRRLGLTIGLKVSVLAAHRCPRTTNESEGLDQGVYHDEHNRAIGYKFRVRKNGIESDRTIDGADVIHVMDRAANLNSPRGISVIAPALKVIAQSDQLADATLATALMQTIFAATIKSPEPSETAFDAIRTLSEMEAPEGYEGDWDAFIGGLQEDLMDVWGNRIDALKNKGISMSESGRINHLGPGETFEMHTAATPGSQYLPFFQSLLKEIARCLGITYEALAMDHSNASYSSVRMAVATIWPIVMRRRSRIVAPFLQGVFERWLDEMIFRKIIPFKGGYAAFSRDRESVYQSEWSGPAAPSADDYKAALAVKIRLETGISTFHDECALAGKNGEEQIEQLGIEKKMFEAAGVPHPFGRSQGGGGGPLGAAAEGNRDPAKEAA</sequence>
<name>A0A9W5B8A4_9HYPH</name>
<dbReference type="InterPro" id="IPR006429">
    <property type="entry name" value="Phage_lambda_portal"/>
</dbReference>
<protein>
    <submittedName>
        <fullName evidence="2">Phage portal protein, lambda</fullName>
    </submittedName>
</protein>
<organism evidence="2 3">
    <name type="scientific">Agrobacterium genomosp. 2 str. CFBP 5494</name>
    <dbReference type="NCBI Taxonomy" id="1183436"/>
    <lineage>
        <taxon>Bacteria</taxon>
        <taxon>Pseudomonadati</taxon>
        <taxon>Pseudomonadota</taxon>
        <taxon>Alphaproteobacteria</taxon>
        <taxon>Hyphomicrobiales</taxon>
        <taxon>Rhizobiaceae</taxon>
        <taxon>Rhizobium/Agrobacterium group</taxon>
        <taxon>Agrobacterium</taxon>
        <taxon>Agrobacterium tumefaciens complex</taxon>
    </lineage>
</organism>
<comment type="caution">
    <text evidence="2">The sequence shown here is derived from an EMBL/GenBank/DDBJ whole genome shotgun (WGS) entry which is preliminary data.</text>
</comment>
<feature type="compositionally biased region" description="Basic and acidic residues" evidence="1">
    <location>
        <begin position="547"/>
        <end position="556"/>
    </location>
</feature>
<dbReference type="AlphaFoldDB" id="A0A9W5B8A4"/>
<gene>
    <name evidence="2" type="ORF">AGR2A_pb20001</name>
</gene>
<dbReference type="GO" id="GO:0019068">
    <property type="term" value="P:virion assembly"/>
    <property type="evidence" value="ECO:0007669"/>
    <property type="project" value="InterPro"/>
</dbReference>
<proteinExistence type="predicted"/>
<dbReference type="Pfam" id="PF05136">
    <property type="entry name" value="Phage_portal_2"/>
    <property type="match status" value="1"/>
</dbReference>
<reference evidence="2 3" key="1">
    <citation type="submission" date="2016-01" db="EMBL/GenBank/DDBJ databases">
        <authorList>
            <person name="Regsiter A."/>
            <person name="william w."/>
        </authorList>
    </citation>
    <scope>NUCLEOTIDE SEQUENCE [LARGE SCALE GENOMIC DNA]</scope>
    <source>
        <strain evidence="2 3">CFBP 5494</strain>
    </source>
</reference>
<dbReference type="GO" id="GO:0005198">
    <property type="term" value="F:structural molecule activity"/>
    <property type="evidence" value="ECO:0007669"/>
    <property type="project" value="InterPro"/>
</dbReference>
<evidence type="ECO:0000313" key="3">
    <source>
        <dbReference type="Proteomes" id="UP000191933"/>
    </source>
</evidence>
<evidence type="ECO:0000256" key="1">
    <source>
        <dbReference type="SAM" id="MobiDB-lite"/>
    </source>
</evidence>
<accession>A0A9W5B8A4</accession>
<evidence type="ECO:0000313" key="2">
    <source>
        <dbReference type="EMBL" id="CUX03614.1"/>
    </source>
</evidence>
<dbReference type="EMBL" id="FBVY01000048">
    <property type="protein sequence ID" value="CUX03614.1"/>
    <property type="molecule type" value="Genomic_DNA"/>
</dbReference>
<feature type="region of interest" description="Disordered" evidence="1">
    <location>
        <begin position="527"/>
        <end position="556"/>
    </location>
</feature>
<keyword evidence="3" id="KW-1185">Reference proteome</keyword>
<dbReference type="Proteomes" id="UP000191933">
    <property type="component" value="Unassembled WGS sequence"/>
</dbReference>